<keyword evidence="2" id="KW-1185">Reference proteome</keyword>
<dbReference type="AlphaFoldDB" id="A0AAD5NCS1"/>
<accession>A0AAD5NCS1</accession>
<gene>
    <name evidence="1" type="ORF">KIN20_024347</name>
</gene>
<comment type="caution">
    <text evidence="1">The sequence shown here is derived from an EMBL/GenBank/DDBJ whole genome shotgun (WGS) entry which is preliminary data.</text>
</comment>
<sequence length="66" mass="7329">MEVLRGYVHLGRGSGPVIRCILQNTLISALSTMEAAVKNARGDGVRYNAAIHRKTYISLRNWDNNS</sequence>
<protein>
    <submittedName>
        <fullName evidence="1">Uncharacterized protein</fullName>
    </submittedName>
</protein>
<evidence type="ECO:0000313" key="1">
    <source>
        <dbReference type="EMBL" id="KAJ1364289.1"/>
    </source>
</evidence>
<reference evidence="1" key="1">
    <citation type="submission" date="2021-06" db="EMBL/GenBank/DDBJ databases">
        <title>Parelaphostrongylus tenuis whole genome reference sequence.</title>
        <authorList>
            <person name="Garwood T.J."/>
            <person name="Larsen P.A."/>
            <person name="Fountain-Jones N.M."/>
            <person name="Garbe J.R."/>
            <person name="Macchietto M.G."/>
            <person name="Kania S.A."/>
            <person name="Gerhold R.W."/>
            <person name="Richards J.E."/>
            <person name="Wolf T.M."/>
        </authorList>
    </citation>
    <scope>NUCLEOTIDE SEQUENCE</scope>
    <source>
        <strain evidence="1">MNPRO001-30</strain>
        <tissue evidence="1">Meninges</tissue>
    </source>
</reference>
<name>A0AAD5NCS1_PARTN</name>
<dbReference type="EMBL" id="JAHQIW010004916">
    <property type="protein sequence ID" value="KAJ1364289.1"/>
    <property type="molecule type" value="Genomic_DNA"/>
</dbReference>
<dbReference type="Proteomes" id="UP001196413">
    <property type="component" value="Unassembled WGS sequence"/>
</dbReference>
<evidence type="ECO:0000313" key="2">
    <source>
        <dbReference type="Proteomes" id="UP001196413"/>
    </source>
</evidence>
<organism evidence="1 2">
    <name type="scientific">Parelaphostrongylus tenuis</name>
    <name type="common">Meningeal worm</name>
    <dbReference type="NCBI Taxonomy" id="148309"/>
    <lineage>
        <taxon>Eukaryota</taxon>
        <taxon>Metazoa</taxon>
        <taxon>Ecdysozoa</taxon>
        <taxon>Nematoda</taxon>
        <taxon>Chromadorea</taxon>
        <taxon>Rhabditida</taxon>
        <taxon>Rhabditina</taxon>
        <taxon>Rhabditomorpha</taxon>
        <taxon>Strongyloidea</taxon>
        <taxon>Metastrongylidae</taxon>
        <taxon>Parelaphostrongylus</taxon>
    </lineage>
</organism>
<proteinExistence type="predicted"/>